<comment type="caution">
    <text evidence="8">The sequence shown here is derived from an EMBL/GenBank/DDBJ whole genome shotgun (WGS) entry which is preliminary data.</text>
</comment>
<evidence type="ECO:0000313" key="8">
    <source>
        <dbReference type="EMBL" id="KAI6660986.1"/>
    </source>
</evidence>
<evidence type="ECO:0000256" key="3">
    <source>
        <dbReference type="ARBA" id="ARBA00022801"/>
    </source>
</evidence>
<evidence type="ECO:0000256" key="2">
    <source>
        <dbReference type="ARBA" id="ARBA00022729"/>
    </source>
</evidence>
<accession>A0AAV7KMM9</accession>
<keyword evidence="6" id="KW-0325">Glycoprotein</keyword>
<keyword evidence="9" id="KW-1185">Reference proteome</keyword>
<evidence type="ECO:0000256" key="1">
    <source>
        <dbReference type="ARBA" id="ARBA00007835"/>
    </source>
</evidence>
<reference evidence="8 9" key="1">
    <citation type="journal article" date="2023" name="BMC Biol.">
        <title>The compact genome of the sponge Oopsacas minuta (Hexactinellida) is lacking key metazoan core genes.</title>
        <authorList>
            <person name="Santini S."/>
            <person name="Schenkelaars Q."/>
            <person name="Jourda C."/>
            <person name="Duchesne M."/>
            <person name="Belahbib H."/>
            <person name="Rocher C."/>
            <person name="Selva M."/>
            <person name="Riesgo A."/>
            <person name="Vervoort M."/>
            <person name="Leys S.P."/>
            <person name="Kodjabachian L."/>
            <person name="Le Bivic A."/>
            <person name="Borchiellini C."/>
            <person name="Claverie J.M."/>
            <person name="Renard E."/>
        </authorList>
    </citation>
    <scope>NUCLEOTIDE SEQUENCE [LARGE SCALE GENOMIC DNA]</scope>
    <source>
        <strain evidence="8">SPO-2</strain>
    </source>
</reference>
<dbReference type="GO" id="GO:0004620">
    <property type="term" value="F:phospholipase activity"/>
    <property type="evidence" value="ECO:0007669"/>
    <property type="project" value="InterPro"/>
</dbReference>
<feature type="chain" id="PRO_5043090098" description="Phospholipase B-like" evidence="7">
    <location>
        <begin position="21"/>
        <end position="521"/>
    </location>
</feature>
<feature type="signal peptide" evidence="7">
    <location>
        <begin position="1"/>
        <end position="20"/>
    </location>
</feature>
<dbReference type="EMBL" id="JAKMXF010000022">
    <property type="protein sequence ID" value="KAI6660986.1"/>
    <property type="molecule type" value="Genomic_DNA"/>
</dbReference>
<dbReference type="PANTHER" id="PTHR12370:SF3">
    <property type="entry name" value="PHOSPHOLIPASE B-LIKE 2-RELATED"/>
    <property type="match status" value="1"/>
</dbReference>
<organism evidence="8 9">
    <name type="scientific">Oopsacas minuta</name>
    <dbReference type="NCBI Taxonomy" id="111878"/>
    <lineage>
        <taxon>Eukaryota</taxon>
        <taxon>Metazoa</taxon>
        <taxon>Porifera</taxon>
        <taxon>Hexactinellida</taxon>
        <taxon>Hexasterophora</taxon>
        <taxon>Lyssacinosida</taxon>
        <taxon>Leucopsacidae</taxon>
        <taxon>Oopsacas</taxon>
    </lineage>
</organism>
<evidence type="ECO:0000256" key="4">
    <source>
        <dbReference type="ARBA" id="ARBA00022963"/>
    </source>
</evidence>
<dbReference type="GO" id="GO:0009395">
    <property type="term" value="P:phospholipid catabolic process"/>
    <property type="evidence" value="ECO:0007669"/>
    <property type="project" value="TreeGrafter"/>
</dbReference>
<dbReference type="AlphaFoldDB" id="A0AAV7KMM9"/>
<dbReference type="Pfam" id="PF04916">
    <property type="entry name" value="Phospholip_B"/>
    <property type="match status" value="1"/>
</dbReference>
<evidence type="ECO:0000256" key="6">
    <source>
        <dbReference type="ARBA" id="ARBA00023180"/>
    </source>
</evidence>
<evidence type="ECO:0000256" key="7">
    <source>
        <dbReference type="RuleBase" id="RU364138"/>
    </source>
</evidence>
<dbReference type="PANTHER" id="PTHR12370">
    <property type="entry name" value="PHOSPHOLIPASE B-RELATED"/>
    <property type="match status" value="1"/>
</dbReference>
<dbReference type="EC" id="3.1.1.-" evidence="7"/>
<comment type="function">
    <text evidence="7">Putative phospholipase.</text>
</comment>
<dbReference type="Gene3D" id="3.60.60.30">
    <property type="match status" value="1"/>
</dbReference>
<gene>
    <name evidence="8" type="ORF">LOD99_13709</name>
</gene>
<keyword evidence="4 7" id="KW-0442">Lipid degradation</keyword>
<keyword evidence="3 7" id="KW-0378">Hydrolase</keyword>
<protein>
    <recommendedName>
        <fullName evidence="7">Phospholipase B-like</fullName>
        <ecNumber evidence="7">3.1.1.-</ecNumber>
    </recommendedName>
</protein>
<proteinExistence type="inferred from homology"/>
<keyword evidence="5 7" id="KW-0443">Lipid metabolism</keyword>
<keyword evidence="2 7" id="KW-0732">Signal</keyword>
<evidence type="ECO:0000256" key="5">
    <source>
        <dbReference type="ARBA" id="ARBA00023098"/>
    </source>
</evidence>
<evidence type="ECO:0000313" key="9">
    <source>
        <dbReference type="Proteomes" id="UP001165289"/>
    </source>
</evidence>
<dbReference type="InterPro" id="IPR007000">
    <property type="entry name" value="PLipase_B-like"/>
</dbReference>
<comment type="similarity">
    <text evidence="1 7">Belongs to the phospholipase B-like family.</text>
</comment>
<dbReference type="Proteomes" id="UP001165289">
    <property type="component" value="Unassembled WGS sequence"/>
</dbReference>
<dbReference type="GO" id="GO:0005576">
    <property type="term" value="C:extracellular region"/>
    <property type="evidence" value="ECO:0007669"/>
    <property type="project" value="TreeGrafter"/>
</dbReference>
<name>A0AAV7KMM9_9METZ</name>
<sequence>MGKLLAFTFILLTVAKVINSEKFENSVVLGIFTEKINETGWSSLTIDTKFGTFSDEQIANNSGYAEGFLTAKYIYYNWQNTMADQCRNGRCDKIWSWIQKQHDWVDANEPHYEGNKYWHQVHLMHVQIAGLAQGYKASGQPKLPDYAFDLLQLAEEFVAIEGKMGSKPYGVTGLGSCSALIKISEDYDDIWFTHDTWGSYFEMLKMMKRYYLPYSLNMRSGDKVPGSNITFSSYPGVIHSIDDFYVINSGLAVMETTNTIYNGELWKFVEQESIMEFSRVMIANRLAESAEDWVEIYSRYNSGTYNNQWMVLDYNKFSPGNVRDGTLYVLEQLPGYIERQDMTYVLREKGYWASYNIPFFAEVYNRSGTPKMADKHGDWFTHEGHPRAKIFKRDQGSVKDVTSLLKLMRYNDFMNDPFSKCECTPNHASAENVIASRSDLNPANGTYPIPQEGHRLHGATDTKITSYKLFAKHQVVGVAGPTWDQQPVFKWSTSGYKRTRPLGHPDAFKFNSVVFKGGAFP</sequence>